<evidence type="ECO:0000259" key="3">
    <source>
        <dbReference type="Pfam" id="PF18058"/>
    </source>
</evidence>
<reference evidence="4 5" key="1">
    <citation type="submission" date="2020-08" db="EMBL/GenBank/DDBJ databases">
        <title>A Genomic Blueprint of the Chicken Gut Microbiome.</title>
        <authorList>
            <person name="Gilroy R."/>
            <person name="Ravi A."/>
            <person name="Getino M."/>
            <person name="Pursley I."/>
            <person name="Horton D.L."/>
            <person name="Alikhan N.-F."/>
            <person name="Baker D."/>
            <person name="Gharbi K."/>
            <person name="Hall N."/>
            <person name="Watson M."/>
            <person name="Adriaenssens E.M."/>
            <person name="Foster-Nyarko E."/>
            <person name="Jarju S."/>
            <person name="Secka A."/>
            <person name="Antonio M."/>
            <person name="Oren A."/>
            <person name="Chaudhuri R."/>
            <person name="La Ragione R.M."/>
            <person name="Hildebrand F."/>
            <person name="Pallen M.J."/>
        </authorList>
    </citation>
    <scope>NUCLEOTIDE SEQUENCE [LARGE SCALE GENOMIC DNA]</scope>
    <source>
        <strain evidence="4 5">Sa2BUA9</strain>
    </source>
</reference>
<keyword evidence="5" id="KW-1185">Reference proteome</keyword>
<dbReference type="Gene3D" id="1.20.58.780">
    <property type="match status" value="1"/>
</dbReference>
<feature type="domain" description="SbsC C-terminal" evidence="3">
    <location>
        <begin position="49"/>
        <end position="178"/>
    </location>
</feature>
<dbReference type="Pfam" id="PF18058">
    <property type="entry name" value="SbsC_C"/>
    <property type="match status" value="1"/>
</dbReference>
<dbReference type="InterPro" id="IPR014755">
    <property type="entry name" value="Cu-Rt/internalin_Ig-like"/>
</dbReference>
<proteinExistence type="predicted"/>
<keyword evidence="1 2" id="KW-0732">Signal</keyword>
<evidence type="ECO:0000256" key="1">
    <source>
        <dbReference type="ARBA" id="ARBA00022729"/>
    </source>
</evidence>
<comment type="caution">
    <text evidence="4">The sequence shown here is derived from an EMBL/GenBank/DDBJ whole genome shotgun (WGS) entry which is preliminary data.</text>
</comment>
<dbReference type="Gene3D" id="2.60.40.1220">
    <property type="match status" value="1"/>
</dbReference>
<name>A0ABR8R5X2_9BACI</name>
<dbReference type="EMBL" id="JACSQO010000001">
    <property type="protein sequence ID" value="MBD7943161.1"/>
    <property type="molecule type" value="Genomic_DNA"/>
</dbReference>
<evidence type="ECO:0000313" key="4">
    <source>
        <dbReference type="EMBL" id="MBD7943161.1"/>
    </source>
</evidence>
<sequence>MREKMKRMTASAMVAASAIVVVSPTLQVEAAINIKQLVVDAQNAGNVLKWAISVEGSADGITQPWEQFNNVKQAIGNAEAAIAKESFSERLKYESMLIEPKIQLQRAQGYLDAITASTKIHAKTNALSLAVQANNLEQVEKAYHEMTAEFRKQTILLDRVYGQSTRDRIRGAVKGPAEKLIAELKNDVTVHMLAKGAEEDMRKNRHTEAAKKINEAQAILNAETLRWENSLQARINNIQTILPIQVVSVSRVDNTTVLIKLNRSISSVKAAEFTANNGMTVSSATLSGDGFSVTLKTSVQLPGTVYTIKYKTSSVSFTVPGNISPIFIGDQTVQHKETTDVLALTAAFNNASNQSIRIDVPAGLKLISVNGVANNTAGSKSVNATTDNNGVVSIVFTAKDTSTPALDKTVSFHKISKNKVVESQTSGVFNLYSPAKEAAITKKKIRYIDIKNNYFVSTEGVKYSWKLYNDIFQNEGVNISLDSFKAELDIGDVINGTYHLTSSSLFNISANVSVAPVKLDTKFNVKAGTSGYRINASKIELKGTAQPNYELFFFQNNGLSIGKVKADSKGNWTFTANVETNSITDFSILQQPAGKAIPAFVGWGEVALRVIEGPFSIGEVSEGKTKDNDLDNEKITFTLAPIKYLNGAVLAQDQATISKQASIIVVDTDGTKVKYTNSQNKTVFATEKNAFSIDFGPINPKRNGEQLIDKGKDGKLSGPLSIVSIEGVTNEYGLMLKTKNGDQIINY</sequence>
<gene>
    <name evidence="4" type="ORF">H9650_03440</name>
</gene>
<accession>A0ABR8R5X2</accession>
<dbReference type="RefSeq" id="WP_191696566.1">
    <property type="nucleotide sequence ID" value="NZ_JACSQO010000001.1"/>
</dbReference>
<dbReference type="InterPro" id="IPR041378">
    <property type="entry name" value="S-layer_SbsC_C"/>
</dbReference>
<feature type="signal peptide" evidence="2">
    <location>
        <begin position="1"/>
        <end position="30"/>
    </location>
</feature>
<evidence type="ECO:0000313" key="5">
    <source>
        <dbReference type="Proteomes" id="UP000640786"/>
    </source>
</evidence>
<feature type="chain" id="PRO_5046775950" description="SbsC C-terminal domain-containing protein" evidence="2">
    <location>
        <begin position="31"/>
        <end position="747"/>
    </location>
</feature>
<organism evidence="4 5">
    <name type="scientific">Psychrobacillus faecigallinarum</name>
    <dbReference type="NCBI Taxonomy" id="2762235"/>
    <lineage>
        <taxon>Bacteria</taxon>
        <taxon>Bacillati</taxon>
        <taxon>Bacillota</taxon>
        <taxon>Bacilli</taxon>
        <taxon>Bacillales</taxon>
        <taxon>Bacillaceae</taxon>
        <taxon>Psychrobacillus</taxon>
    </lineage>
</organism>
<evidence type="ECO:0000256" key="2">
    <source>
        <dbReference type="SAM" id="SignalP"/>
    </source>
</evidence>
<dbReference type="Proteomes" id="UP000640786">
    <property type="component" value="Unassembled WGS sequence"/>
</dbReference>
<protein>
    <recommendedName>
        <fullName evidence="3">SbsC C-terminal domain-containing protein</fullName>
    </recommendedName>
</protein>